<evidence type="ECO:0000313" key="2">
    <source>
        <dbReference type="EMBL" id="TKA63814.1"/>
    </source>
</evidence>
<name>A0A4U0WL27_9PEZI</name>
<comment type="caution">
    <text evidence="2">The sequence shown here is derived from an EMBL/GenBank/DDBJ whole genome shotgun (WGS) entry which is preliminary data.</text>
</comment>
<sequence length="94" mass="9911">DARSGIARRRENLLLFALAGSCSVSDAPAQGLMNLGSAAAFALNDREKEGDSGEPGDPTGDDAVRTLNLDNFDGERDMDCRIVSIETKPCIGLV</sequence>
<protein>
    <submittedName>
        <fullName evidence="2">Uncharacterized protein</fullName>
    </submittedName>
</protein>
<feature type="region of interest" description="Disordered" evidence="1">
    <location>
        <begin position="45"/>
        <end position="65"/>
    </location>
</feature>
<evidence type="ECO:0000256" key="1">
    <source>
        <dbReference type="SAM" id="MobiDB-lite"/>
    </source>
</evidence>
<evidence type="ECO:0000313" key="3">
    <source>
        <dbReference type="Proteomes" id="UP000308768"/>
    </source>
</evidence>
<proteinExistence type="predicted"/>
<feature type="non-terminal residue" evidence="2">
    <location>
        <position position="1"/>
    </location>
</feature>
<keyword evidence="3" id="KW-1185">Reference proteome</keyword>
<dbReference type="EMBL" id="NAJN01001347">
    <property type="protein sequence ID" value="TKA63814.1"/>
    <property type="molecule type" value="Genomic_DNA"/>
</dbReference>
<dbReference type="AlphaFoldDB" id="A0A4U0WL27"/>
<organism evidence="2 3">
    <name type="scientific">Cryomyces minteri</name>
    <dbReference type="NCBI Taxonomy" id="331657"/>
    <lineage>
        <taxon>Eukaryota</taxon>
        <taxon>Fungi</taxon>
        <taxon>Dikarya</taxon>
        <taxon>Ascomycota</taxon>
        <taxon>Pezizomycotina</taxon>
        <taxon>Dothideomycetes</taxon>
        <taxon>Dothideomycetes incertae sedis</taxon>
        <taxon>Cryomyces</taxon>
    </lineage>
</organism>
<gene>
    <name evidence="2" type="ORF">B0A49_10927</name>
</gene>
<dbReference type="Proteomes" id="UP000308768">
    <property type="component" value="Unassembled WGS sequence"/>
</dbReference>
<accession>A0A4U0WL27</accession>
<reference evidence="2 3" key="1">
    <citation type="submission" date="2017-03" db="EMBL/GenBank/DDBJ databases">
        <title>Genomes of endolithic fungi from Antarctica.</title>
        <authorList>
            <person name="Coleine C."/>
            <person name="Masonjones S."/>
            <person name="Stajich J.E."/>
        </authorList>
    </citation>
    <scope>NUCLEOTIDE SEQUENCE [LARGE SCALE GENOMIC DNA]</scope>
    <source>
        <strain evidence="2 3">CCFEE 5187</strain>
    </source>
</reference>